<protein>
    <recommendedName>
        <fullName evidence="1">ACT domain-containing protein</fullName>
    </recommendedName>
</protein>
<name>A0A223P237_9SPHI</name>
<evidence type="ECO:0000313" key="3">
    <source>
        <dbReference type="Proteomes" id="UP000215002"/>
    </source>
</evidence>
<evidence type="ECO:0000259" key="1">
    <source>
        <dbReference type="PROSITE" id="PS51671"/>
    </source>
</evidence>
<sequence length="168" mass="18728">MKTTDTTTDHCIIAIYSEDKKGLLGQILILFNKKNYLVNTVNVSRTDVNNLVMITVEAIVPLNELPLLLRRLEKIVEVYRASGYLPGEVNLDKVGFFRLAPQIAGPPFWSVLQKYGAVISSMGNGCIIIRKTGSDRDLREFYEKLEGPHLLGFCKSGLIAEESLALLD</sequence>
<accession>A0A223P237</accession>
<feature type="domain" description="ACT" evidence="1">
    <location>
        <begin position="12"/>
        <end position="86"/>
    </location>
</feature>
<organism evidence="2 3">
    <name type="scientific">Mucilaginibacter xinganensis</name>
    <dbReference type="NCBI Taxonomy" id="1234841"/>
    <lineage>
        <taxon>Bacteria</taxon>
        <taxon>Pseudomonadati</taxon>
        <taxon>Bacteroidota</taxon>
        <taxon>Sphingobacteriia</taxon>
        <taxon>Sphingobacteriales</taxon>
        <taxon>Sphingobacteriaceae</taxon>
        <taxon>Mucilaginibacter</taxon>
    </lineage>
</organism>
<dbReference type="AlphaFoldDB" id="A0A223P237"/>
<dbReference type="KEGG" id="muc:MuYL_4003"/>
<dbReference type="PROSITE" id="PS51671">
    <property type="entry name" value="ACT"/>
    <property type="match status" value="1"/>
</dbReference>
<gene>
    <name evidence="2" type="ORF">MuYL_4003</name>
</gene>
<keyword evidence="3" id="KW-1185">Reference proteome</keyword>
<reference evidence="2 3" key="1">
    <citation type="submission" date="2017-08" db="EMBL/GenBank/DDBJ databases">
        <title>Complete genome sequence of Mucilaginibacter sp. strain BJC16-A31.</title>
        <authorList>
            <consortium name="Henan University of Science and Technology"/>
            <person name="You X."/>
        </authorList>
    </citation>
    <scope>NUCLEOTIDE SEQUENCE [LARGE SCALE GENOMIC DNA]</scope>
    <source>
        <strain evidence="2 3">BJC16-A31</strain>
    </source>
</reference>
<dbReference type="Proteomes" id="UP000215002">
    <property type="component" value="Chromosome"/>
</dbReference>
<dbReference type="RefSeq" id="WP_094571989.1">
    <property type="nucleotide sequence ID" value="NZ_CP022743.1"/>
</dbReference>
<proteinExistence type="predicted"/>
<dbReference type="SUPFAM" id="SSF55021">
    <property type="entry name" value="ACT-like"/>
    <property type="match status" value="1"/>
</dbReference>
<dbReference type="OrthoDB" id="794083at2"/>
<dbReference type="EMBL" id="CP022743">
    <property type="protein sequence ID" value="ASU35888.1"/>
    <property type="molecule type" value="Genomic_DNA"/>
</dbReference>
<dbReference type="InterPro" id="IPR045865">
    <property type="entry name" value="ACT-like_dom_sf"/>
</dbReference>
<evidence type="ECO:0000313" key="2">
    <source>
        <dbReference type="EMBL" id="ASU35888.1"/>
    </source>
</evidence>
<dbReference type="Gene3D" id="3.30.70.260">
    <property type="match status" value="1"/>
</dbReference>
<dbReference type="InterPro" id="IPR002912">
    <property type="entry name" value="ACT_dom"/>
</dbReference>